<organism evidence="2 3">
    <name type="scientific">Dyella humi</name>
    <dbReference type="NCBI Taxonomy" id="1770547"/>
    <lineage>
        <taxon>Bacteria</taxon>
        <taxon>Pseudomonadati</taxon>
        <taxon>Pseudomonadota</taxon>
        <taxon>Gammaproteobacteria</taxon>
        <taxon>Lysobacterales</taxon>
        <taxon>Rhodanobacteraceae</taxon>
        <taxon>Dyella</taxon>
    </lineage>
</organism>
<evidence type="ECO:0000256" key="1">
    <source>
        <dbReference type="SAM" id="MobiDB-lite"/>
    </source>
</evidence>
<sequence>MVMNKLMGLLQQTRRSLTAARARGTCGGEPCRPARASSTLPKHSDGDYPGLYNIGDAASLTGTVNPAKAGIQLNTLCGALEKIRCASRGVLDRIPAFAGMTVRQQRTSLHNYPCITRGKNTMQETTP</sequence>
<evidence type="ECO:0000313" key="2">
    <source>
        <dbReference type="EMBL" id="MFK2857068.1"/>
    </source>
</evidence>
<accession>A0ABW8IQJ0</accession>
<dbReference type="Proteomes" id="UP001620409">
    <property type="component" value="Unassembled WGS sequence"/>
</dbReference>
<dbReference type="EMBL" id="JADIKI010000023">
    <property type="protein sequence ID" value="MFK2857068.1"/>
    <property type="molecule type" value="Genomic_DNA"/>
</dbReference>
<evidence type="ECO:0000313" key="3">
    <source>
        <dbReference type="Proteomes" id="UP001620409"/>
    </source>
</evidence>
<protein>
    <submittedName>
        <fullName evidence="2">Uncharacterized protein</fullName>
    </submittedName>
</protein>
<dbReference type="RefSeq" id="WP_380007041.1">
    <property type="nucleotide sequence ID" value="NZ_JBHRXW010000003.1"/>
</dbReference>
<proteinExistence type="predicted"/>
<keyword evidence="3" id="KW-1185">Reference proteome</keyword>
<name>A0ABW8IQJ0_9GAMM</name>
<feature type="region of interest" description="Disordered" evidence="1">
    <location>
        <begin position="21"/>
        <end position="43"/>
    </location>
</feature>
<gene>
    <name evidence="2" type="ORF">ISP18_20865</name>
</gene>
<comment type="caution">
    <text evidence="2">The sequence shown here is derived from an EMBL/GenBank/DDBJ whole genome shotgun (WGS) entry which is preliminary data.</text>
</comment>
<reference evidence="2 3" key="1">
    <citation type="submission" date="2020-10" db="EMBL/GenBank/DDBJ databases">
        <title>Phylogeny of dyella-like bacteria.</title>
        <authorList>
            <person name="Fu J."/>
        </authorList>
    </citation>
    <scope>NUCLEOTIDE SEQUENCE [LARGE SCALE GENOMIC DNA]</scope>
    <source>
        <strain evidence="2 3">DHG40</strain>
    </source>
</reference>